<dbReference type="STRING" id="174720.A0A0N5C4W6"/>
<dbReference type="WBParaSite" id="SPAL_0001299500.1">
    <property type="protein sequence ID" value="SPAL_0001299500.1"/>
    <property type="gene ID" value="SPAL_0001299500"/>
</dbReference>
<evidence type="ECO:0000259" key="5">
    <source>
        <dbReference type="PROSITE" id="PS50994"/>
    </source>
</evidence>
<dbReference type="InterPro" id="IPR012337">
    <property type="entry name" value="RNaseH-like_sf"/>
</dbReference>
<dbReference type="SUPFAM" id="SSF56672">
    <property type="entry name" value="DNA/RNA polymerases"/>
    <property type="match status" value="1"/>
</dbReference>
<dbReference type="InterPro" id="IPR001878">
    <property type="entry name" value="Znf_CCHC"/>
</dbReference>
<dbReference type="Pfam" id="PF00078">
    <property type="entry name" value="RVT_1"/>
    <property type="match status" value="1"/>
</dbReference>
<dbReference type="GO" id="GO:0003676">
    <property type="term" value="F:nucleic acid binding"/>
    <property type="evidence" value="ECO:0007669"/>
    <property type="project" value="InterPro"/>
</dbReference>
<dbReference type="PROSITE" id="PS50994">
    <property type="entry name" value="INTEGRASE"/>
    <property type="match status" value="1"/>
</dbReference>
<dbReference type="PANTHER" id="PTHR37984">
    <property type="entry name" value="PROTEIN CBG26694"/>
    <property type="match status" value="1"/>
</dbReference>
<dbReference type="Gene3D" id="3.30.420.10">
    <property type="entry name" value="Ribonuclease H-like superfamily/Ribonuclease H"/>
    <property type="match status" value="2"/>
</dbReference>
<keyword evidence="2" id="KW-0863">Zinc-finger</keyword>
<keyword evidence="6" id="KW-1185">Reference proteome</keyword>
<dbReference type="Gene3D" id="1.10.340.70">
    <property type="match status" value="1"/>
</dbReference>
<reference evidence="7" key="1">
    <citation type="submission" date="2017-02" db="UniProtKB">
        <authorList>
            <consortium name="WormBaseParasite"/>
        </authorList>
    </citation>
    <scope>IDENTIFICATION</scope>
</reference>
<evidence type="ECO:0000256" key="2">
    <source>
        <dbReference type="PROSITE-ProRule" id="PRU00047"/>
    </source>
</evidence>
<dbReference type="EC" id="2.7.7.49" evidence="1"/>
<dbReference type="Gene3D" id="3.30.70.270">
    <property type="match status" value="2"/>
</dbReference>
<evidence type="ECO:0000256" key="1">
    <source>
        <dbReference type="ARBA" id="ARBA00012493"/>
    </source>
</evidence>
<dbReference type="InterPro" id="IPR043128">
    <property type="entry name" value="Rev_trsase/Diguanyl_cyclase"/>
</dbReference>
<dbReference type="GO" id="GO:0042575">
    <property type="term" value="C:DNA polymerase complex"/>
    <property type="evidence" value="ECO:0007669"/>
    <property type="project" value="UniProtKB-ARBA"/>
</dbReference>
<evidence type="ECO:0000259" key="4">
    <source>
        <dbReference type="PROSITE" id="PS50158"/>
    </source>
</evidence>
<dbReference type="GO" id="GO:0008270">
    <property type="term" value="F:zinc ion binding"/>
    <property type="evidence" value="ECO:0007669"/>
    <property type="project" value="UniProtKB-KW"/>
</dbReference>
<dbReference type="InterPro" id="IPR041588">
    <property type="entry name" value="Integrase_H2C2"/>
</dbReference>
<evidence type="ECO:0000256" key="3">
    <source>
        <dbReference type="SAM" id="MobiDB-lite"/>
    </source>
</evidence>
<dbReference type="PANTHER" id="PTHR37984:SF5">
    <property type="entry name" value="PROTEIN NYNRIN-LIKE"/>
    <property type="match status" value="1"/>
</dbReference>
<proteinExistence type="predicted"/>
<keyword evidence="2" id="KW-0479">Metal-binding</keyword>
<feature type="domain" description="CCHC-type" evidence="4">
    <location>
        <begin position="298"/>
        <end position="313"/>
    </location>
</feature>
<dbReference type="InterPro" id="IPR050951">
    <property type="entry name" value="Retrovirus_Pol_polyprotein"/>
</dbReference>
<dbReference type="InterPro" id="IPR036397">
    <property type="entry name" value="RNaseH_sf"/>
</dbReference>
<sequence>MGAQPVTTYEGIMPYFEYMKREFYVNADPGISLTQFFLRNQPAELRTTFYSMYEGNLEDITEEEIESFCMKFERKANKTEINKLMDILDLKRGISESPMGYLARLKLMVVRISNIHDMLPEDAFILAKLLNEIPKPICADLADEYQLNPTIVCEMWETYLKRMTINNHFLKQSNPGYNVNGTTRGNGGMNRVTNSRFTSNNTTRYNAVDSYNDKRSGIDGRAFNNHDDKLYRGNQNQRRDDYVTNIVNMYNERKHDSMNDTKKNDERYSRSAEVFQPNAREPVVNNQENRQGGKTIFCYVCGDPNHYASRCPNRKQEQIISKIINQKILKIPNTYQQSPTIRTVLMISNNALSVMVDGGAESPMLPISWLENLESYEYEIQSSNHMVKLADETIIPCLGYVKLKVLCLETMKRCELNFILLQEGEPTITNMNARQLHININEKVDEIMGERQENLKMLNYLEECAPSLHRVIIENEDIFNEVQVEPAVEIEIPLKEEFEPIIQQSCKLNQSQLEVLGKELNKQILLGHKYSVKNPIHCSGKQNVMMIETELELSSIRDIQLLLKSSSSNSNVISQIDLASAFKLFKVKDSQRILANTVCPLGCFGSSRLQFGWTSSSYIFHTTLNRHMKLWNIDKFIQYIDDIIFYGNKQEQEKNLIQFMKMAYHLRLKLNLKKSKFFIEKTEFLGFSLSMESISIAQDKVDEFEKLERPATRVQMQRVLGKLNFVARHIPKFSMIVKNLYPKSENYDWNDVKEAAWCKLIEAMKVYHEFKIPSIDEMLYCTHSHEDNCIRIETFFYVDNIIKDENKRLFDIYMRQLKGPEISYNLIEKELLSLSEYLSKWKDYARMPCVITYNKVIQSILTSDACLEYSNRIQRFAAPIIYSNAKITHITGVKLKMVKITQHPEGKMNILLDMQEVKNFQNCDPVCQSINKYIEAPTDSNFSRLPKFLADRIGLVTMIMNCLAIDQRIIVSEETAKKAATAHHAAFHPGRTKLYKYLSERIYCIGLSTICTRVCNNCLQCVEYKRLPPAKCTKWVIPSCARTRGHCDFMFINSATIFNLVDAKTGFIHSFLMKTRKTADVIGCLESVFKDCPYQFIVVDNAPELVSNEMVEYLMSHNCLLITSPRYHSQSNGKVERANQTLRRLIEKFLDQNYSMCESIKKATTAMNIDKIRQYYCGEEDETSFVPNVYKKVPVPHYIYFKRKGKLDRKFTLGLCIAEVGNRIYHIETDEDSFFVSKDFCHTGIPSSQQIEDIGNYDSNEYKLDDTFFINGKWDNKSMLVNFSDPKNVHDEDGEHFDLAENTLMWDNDELTLQMNSKNNKSSCDESNVNFNTDSNENAEIHENLSNEIESENFNNVIDDDNFLNDLKIDESDKAPNNIIAEEITENHGDINEILDGKTIEETDNVDMENLQNQTLVSNEDIFAFLDQHNDKTVYFVDGSATNDPSSKHINVPGVGILEVFNDKKQINYYSETSFLKGRLSSPRYEVGGILLCLILGEHGRKNAIICSDNTYALSFSESEKLKQLVQNKKQPQNDLWNVISTMMNMAKTGGFKYEGRHFASKQSTFNKIVDTLAKGNVESAEKLMKILIDKGYKMNKKEMPKNWKTYLPM</sequence>
<dbReference type="PROSITE" id="PS50158">
    <property type="entry name" value="ZF_CCHC"/>
    <property type="match status" value="1"/>
</dbReference>
<evidence type="ECO:0000313" key="7">
    <source>
        <dbReference type="WBParaSite" id="SPAL_0001299500.1"/>
    </source>
</evidence>
<dbReference type="InterPro" id="IPR036875">
    <property type="entry name" value="Znf_CCHC_sf"/>
</dbReference>
<evidence type="ECO:0000313" key="6">
    <source>
        <dbReference type="Proteomes" id="UP000046392"/>
    </source>
</evidence>
<dbReference type="Pfam" id="PF17921">
    <property type="entry name" value="Integrase_H2C2"/>
    <property type="match status" value="1"/>
</dbReference>
<dbReference type="InterPro" id="IPR001584">
    <property type="entry name" value="Integrase_cat-core"/>
</dbReference>
<name>A0A0N5C4W6_STREA</name>
<dbReference type="InterPro" id="IPR043502">
    <property type="entry name" value="DNA/RNA_pol_sf"/>
</dbReference>
<dbReference type="Proteomes" id="UP000046392">
    <property type="component" value="Unplaced"/>
</dbReference>
<organism evidence="6 7">
    <name type="scientific">Strongyloides papillosus</name>
    <name type="common">Intestinal threadworm</name>
    <dbReference type="NCBI Taxonomy" id="174720"/>
    <lineage>
        <taxon>Eukaryota</taxon>
        <taxon>Metazoa</taxon>
        <taxon>Ecdysozoa</taxon>
        <taxon>Nematoda</taxon>
        <taxon>Chromadorea</taxon>
        <taxon>Rhabditida</taxon>
        <taxon>Tylenchina</taxon>
        <taxon>Panagrolaimomorpha</taxon>
        <taxon>Strongyloidoidea</taxon>
        <taxon>Strongyloididae</taxon>
        <taxon>Strongyloides</taxon>
    </lineage>
</organism>
<feature type="domain" description="Integrase catalytic" evidence="5">
    <location>
        <begin position="1034"/>
        <end position="1202"/>
    </location>
</feature>
<dbReference type="SUPFAM" id="SSF53098">
    <property type="entry name" value="Ribonuclease H-like"/>
    <property type="match status" value="1"/>
</dbReference>
<protein>
    <recommendedName>
        <fullName evidence="1">RNA-directed DNA polymerase</fullName>
        <ecNumber evidence="1">2.7.7.49</ecNumber>
    </recommendedName>
</protein>
<dbReference type="SUPFAM" id="SSF57756">
    <property type="entry name" value="Retrovirus zinc finger-like domains"/>
    <property type="match status" value="1"/>
</dbReference>
<accession>A0A0N5C4W6</accession>
<dbReference type="GO" id="GO:0003964">
    <property type="term" value="F:RNA-directed DNA polymerase activity"/>
    <property type="evidence" value="ECO:0007669"/>
    <property type="project" value="UniProtKB-EC"/>
</dbReference>
<feature type="region of interest" description="Disordered" evidence="3">
    <location>
        <begin position="176"/>
        <end position="197"/>
    </location>
</feature>
<dbReference type="Gene3D" id="3.10.10.10">
    <property type="entry name" value="HIV Type 1 Reverse Transcriptase, subunit A, domain 1"/>
    <property type="match status" value="1"/>
</dbReference>
<dbReference type="GO" id="GO:0019899">
    <property type="term" value="F:enzyme binding"/>
    <property type="evidence" value="ECO:0007669"/>
    <property type="project" value="UniProtKB-ARBA"/>
</dbReference>
<dbReference type="InterPro" id="IPR000477">
    <property type="entry name" value="RT_dom"/>
</dbReference>
<keyword evidence="2" id="KW-0862">Zinc</keyword>
<dbReference type="GO" id="GO:0015074">
    <property type="term" value="P:DNA integration"/>
    <property type="evidence" value="ECO:0007669"/>
    <property type="project" value="InterPro"/>
</dbReference>